<evidence type="ECO:0000313" key="2">
    <source>
        <dbReference type="EMBL" id="KKL90977.1"/>
    </source>
</evidence>
<proteinExistence type="predicted"/>
<dbReference type="EMBL" id="LAZR01019860">
    <property type="protein sequence ID" value="KKL90977.1"/>
    <property type="molecule type" value="Genomic_DNA"/>
</dbReference>
<protein>
    <submittedName>
        <fullName evidence="1">Uncharacterized protein</fullName>
    </submittedName>
</protein>
<comment type="caution">
    <text evidence="1">The sequence shown here is derived from an EMBL/GenBank/DDBJ whole genome shotgun (WGS) entry which is preliminary data.</text>
</comment>
<reference evidence="1" key="1">
    <citation type="journal article" date="2015" name="Nature">
        <title>Complex archaea that bridge the gap between prokaryotes and eukaryotes.</title>
        <authorList>
            <person name="Spang A."/>
            <person name="Saw J.H."/>
            <person name="Jorgensen S.L."/>
            <person name="Zaremba-Niedzwiedzka K."/>
            <person name="Martijn J."/>
            <person name="Lind A.E."/>
            <person name="van Eijk R."/>
            <person name="Schleper C."/>
            <person name="Guy L."/>
            <person name="Ettema T.J."/>
        </authorList>
    </citation>
    <scope>NUCLEOTIDE SEQUENCE</scope>
</reference>
<dbReference type="EMBL" id="LAZR01059167">
    <property type="protein sequence ID" value="KKK68377.1"/>
    <property type="molecule type" value="Genomic_DNA"/>
</dbReference>
<organism evidence="1">
    <name type="scientific">marine sediment metagenome</name>
    <dbReference type="NCBI Taxonomy" id="412755"/>
    <lineage>
        <taxon>unclassified sequences</taxon>
        <taxon>metagenomes</taxon>
        <taxon>ecological metagenomes</taxon>
    </lineage>
</organism>
<name>A0A0F8XGX5_9ZZZZ</name>
<accession>A0A0F8XGX5</accession>
<dbReference type="AlphaFoldDB" id="A0A0F8XGX5"/>
<evidence type="ECO:0000313" key="1">
    <source>
        <dbReference type="EMBL" id="KKK68377.1"/>
    </source>
</evidence>
<sequence>MCKCPYCDTEIQIEDFFEVTEKETKKGKVKKRIGKFKCEEISTVFTSTKMWSAHPVKKF</sequence>
<gene>
    <name evidence="2" type="ORF">LCGC14_1899300</name>
    <name evidence="1" type="ORF">LCGC14_2944650</name>
</gene>